<accession>A0A918YXZ2</accession>
<reference evidence="4" key="1">
    <citation type="journal article" date="2014" name="Int. J. Syst. Evol. Microbiol.">
        <title>Complete genome sequence of Corynebacterium casei LMG S-19264T (=DSM 44701T), isolated from a smear-ripened cheese.</title>
        <authorList>
            <consortium name="US DOE Joint Genome Institute (JGI-PGF)"/>
            <person name="Walter F."/>
            <person name="Albersmeier A."/>
            <person name="Kalinowski J."/>
            <person name="Ruckert C."/>
        </authorList>
    </citation>
    <scope>NUCLEOTIDE SEQUENCE</scope>
    <source>
        <strain evidence="4">KCTC 32020</strain>
    </source>
</reference>
<protein>
    <recommendedName>
        <fullName evidence="3">FHA domain-containing protein</fullName>
    </recommendedName>
</protein>
<dbReference type="SMART" id="SM00240">
    <property type="entry name" value="FHA"/>
    <property type="match status" value="2"/>
</dbReference>
<keyword evidence="2" id="KW-0812">Transmembrane</keyword>
<dbReference type="Gene3D" id="2.60.200.20">
    <property type="match status" value="2"/>
</dbReference>
<feature type="domain" description="FHA" evidence="3">
    <location>
        <begin position="159"/>
        <end position="208"/>
    </location>
</feature>
<dbReference type="RefSeq" id="WP_146474020.1">
    <property type="nucleotide sequence ID" value="NZ_BNCF01000003.1"/>
</dbReference>
<name>A0A918YXZ2_9GAMM</name>
<sequence length="270" mass="28677">MASASPTVPPQGAREPMKLVFPGGEHPQVVLSPGINRIGRDPQAQIVIDRPGVRARHCELHVNDHGVMLQVPAGMPVEVNERAVDGMIALRAGDTLSINGVRARLVAIGVPHLGPAPAGLPPANDEIGATAVRPALPRYVLRCVAGEAFGRSFPVTGQTVLGRAAECSLRFDHPGLSRRHAKLMPAEDGLHLEDLRSTNGTFVNGRRVQRAVARPGDEIGFDTLRFRLLGTGQTDSVPPGAPPRRRLPRKAWIALAAGLVVAALVAFVVF</sequence>
<evidence type="ECO:0000259" key="3">
    <source>
        <dbReference type="PROSITE" id="PS50006"/>
    </source>
</evidence>
<dbReference type="PROSITE" id="PS50006">
    <property type="entry name" value="FHA_DOMAIN"/>
    <property type="match status" value="1"/>
</dbReference>
<keyword evidence="2" id="KW-1133">Transmembrane helix</keyword>
<keyword evidence="2" id="KW-0472">Membrane</keyword>
<dbReference type="OrthoDB" id="9815482at2"/>
<evidence type="ECO:0000313" key="4">
    <source>
        <dbReference type="EMBL" id="GHE28500.1"/>
    </source>
</evidence>
<gene>
    <name evidence="4" type="ORF">GCM10007167_07560</name>
</gene>
<evidence type="ECO:0000256" key="2">
    <source>
        <dbReference type="SAM" id="Phobius"/>
    </source>
</evidence>
<evidence type="ECO:0000256" key="1">
    <source>
        <dbReference type="SAM" id="MobiDB-lite"/>
    </source>
</evidence>
<proteinExistence type="predicted"/>
<dbReference type="Proteomes" id="UP000636453">
    <property type="component" value="Unassembled WGS sequence"/>
</dbReference>
<evidence type="ECO:0000313" key="5">
    <source>
        <dbReference type="Proteomes" id="UP000636453"/>
    </source>
</evidence>
<dbReference type="InterPro" id="IPR050923">
    <property type="entry name" value="Cell_Proc_Reg/RNA_Proc"/>
</dbReference>
<comment type="caution">
    <text evidence="4">The sequence shown here is derived from an EMBL/GenBank/DDBJ whole genome shotgun (WGS) entry which is preliminary data.</text>
</comment>
<dbReference type="SUPFAM" id="SSF49879">
    <property type="entry name" value="SMAD/FHA domain"/>
    <property type="match status" value="2"/>
</dbReference>
<keyword evidence="5" id="KW-1185">Reference proteome</keyword>
<dbReference type="AlphaFoldDB" id="A0A918YXZ2"/>
<dbReference type="InterPro" id="IPR008984">
    <property type="entry name" value="SMAD_FHA_dom_sf"/>
</dbReference>
<dbReference type="PANTHER" id="PTHR23308">
    <property type="entry name" value="NUCLEAR INHIBITOR OF PROTEIN PHOSPHATASE-1"/>
    <property type="match status" value="1"/>
</dbReference>
<dbReference type="CDD" id="cd00060">
    <property type="entry name" value="FHA"/>
    <property type="match status" value="2"/>
</dbReference>
<dbReference type="InterPro" id="IPR000253">
    <property type="entry name" value="FHA_dom"/>
</dbReference>
<organism evidence="4 5">
    <name type="scientific">Vulcaniibacterium thermophilum</name>
    <dbReference type="NCBI Taxonomy" id="1169913"/>
    <lineage>
        <taxon>Bacteria</taxon>
        <taxon>Pseudomonadati</taxon>
        <taxon>Pseudomonadota</taxon>
        <taxon>Gammaproteobacteria</taxon>
        <taxon>Lysobacterales</taxon>
        <taxon>Lysobacteraceae</taxon>
        <taxon>Vulcaniibacterium</taxon>
    </lineage>
</organism>
<feature type="region of interest" description="Disordered" evidence="1">
    <location>
        <begin position="1"/>
        <end position="23"/>
    </location>
</feature>
<dbReference type="EMBL" id="BNCF01000003">
    <property type="protein sequence ID" value="GHE28500.1"/>
    <property type="molecule type" value="Genomic_DNA"/>
</dbReference>
<dbReference type="Pfam" id="PF00498">
    <property type="entry name" value="FHA"/>
    <property type="match status" value="2"/>
</dbReference>
<reference evidence="4" key="2">
    <citation type="submission" date="2020-09" db="EMBL/GenBank/DDBJ databases">
        <authorList>
            <person name="Sun Q."/>
            <person name="Kim S."/>
        </authorList>
    </citation>
    <scope>NUCLEOTIDE SEQUENCE</scope>
    <source>
        <strain evidence="4">KCTC 32020</strain>
    </source>
</reference>
<feature type="transmembrane region" description="Helical" evidence="2">
    <location>
        <begin position="251"/>
        <end position="269"/>
    </location>
</feature>